<sequence>MDRTSQPARAGLTERLAADISRINFYRFCQLLEQNAPQTPALGSTANPADDPVRFRPHPGMGFPVSELKAVENDPEQASLPTVRTTFLGLYGVDSPLPTAYLDYITQRQDGHEALTAFLDIFNHRFITQYYRIWRKYNYPASFEAGAVDNISRCLLGLIGLGIPGSENHIATPVSRFLALLSVMRLPTRTAEGITALVGLLAPLTKATVIPHDPRPVVLSEPSGLFTASRIGLKTRALLGKSGTDVNSQLLLKLYTEDADEARGWLPGGQLHTDLLVLLRVYLGWRCQARLQLTLPVSLLPPAQLGKQRVQISRTGILRASFATPATETVTVNLGRYQGLMPASSTRNRESITHVSYSF</sequence>
<proteinExistence type="predicted"/>
<organism evidence="1">
    <name type="scientific">Salmonella montevideo</name>
    <dbReference type="NCBI Taxonomy" id="115981"/>
    <lineage>
        <taxon>Bacteria</taxon>
        <taxon>Pseudomonadati</taxon>
        <taxon>Pseudomonadota</taxon>
        <taxon>Gammaproteobacteria</taxon>
        <taxon>Enterobacterales</taxon>
        <taxon>Enterobacteriaceae</taxon>
        <taxon>Salmonella</taxon>
    </lineage>
</organism>
<dbReference type="Pfam" id="PF06996">
    <property type="entry name" value="T6SS_TssG"/>
    <property type="match status" value="1"/>
</dbReference>
<dbReference type="InterPro" id="IPR010732">
    <property type="entry name" value="T6SS_TssG-like"/>
</dbReference>
<comment type="caution">
    <text evidence="1">The sequence shown here is derived from an EMBL/GenBank/DDBJ whole genome shotgun (WGS) entry which is preliminary data.</text>
</comment>
<name>A0A624AY98_SALMO</name>
<dbReference type="EMBL" id="AALGYR010000001">
    <property type="protein sequence ID" value="ECZ5259613.1"/>
    <property type="molecule type" value="Genomic_DNA"/>
</dbReference>
<reference evidence="1" key="1">
    <citation type="submission" date="2018-07" db="EMBL/GenBank/DDBJ databases">
        <authorList>
            <consortium name="GenomeTrakr network: Whole genome sequencing for foodborne pathogen traceback"/>
        </authorList>
    </citation>
    <scope>NUCLEOTIDE SEQUENCE</scope>
    <source>
        <strain evidence="1">FDA00000044</strain>
    </source>
</reference>
<gene>
    <name evidence="1" type="primary">tssG</name>
    <name evidence="1" type="ORF">AHQ27_01525</name>
</gene>
<dbReference type="AlphaFoldDB" id="A0A624AY98"/>
<accession>A0A624AY98</accession>
<evidence type="ECO:0000313" key="1">
    <source>
        <dbReference type="EMBL" id="ECZ5259613.1"/>
    </source>
</evidence>
<dbReference type="PANTHER" id="PTHR35564">
    <property type="match status" value="1"/>
</dbReference>
<protein>
    <submittedName>
        <fullName evidence="1">Type VI secretion system baseplate subunit TssG</fullName>
    </submittedName>
</protein>
<dbReference type="PANTHER" id="PTHR35564:SF3">
    <property type="entry name" value="TYPE VI SECRETION SYSTEM BASEPLATE SUBUNIT TSSG"/>
    <property type="match status" value="1"/>
</dbReference>
<dbReference type="NCBIfam" id="TIGR03347">
    <property type="entry name" value="VI_chp_1"/>
    <property type="match status" value="1"/>
</dbReference>